<dbReference type="InterPro" id="IPR010982">
    <property type="entry name" value="Lambda_DNA-bd_dom_sf"/>
</dbReference>
<reference evidence="2 3" key="1">
    <citation type="submission" date="2019-06" db="EMBL/GenBank/DDBJ databases">
        <title>Taxogenomics and systematics of the genus Pantoea.</title>
        <authorList>
            <person name="Tambong J.T."/>
        </authorList>
    </citation>
    <scope>NUCLEOTIDE SEQUENCE [LARGE SCALE GENOMIC DNA]</scope>
    <source>
        <strain evidence="2 3">LMG 2558</strain>
    </source>
</reference>
<evidence type="ECO:0000259" key="1">
    <source>
        <dbReference type="Pfam" id="PF07022"/>
    </source>
</evidence>
<dbReference type="EMBL" id="VHIZ01000026">
    <property type="protein sequence ID" value="TPV30726.1"/>
    <property type="molecule type" value="Genomic_DNA"/>
</dbReference>
<keyword evidence="3" id="KW-1185">Reference proteome</keyword>
<dbReference type="InterPro" id="IPR010744">
    <property type="entry name" value="Phage_CI_N"/>
</dbReference>
<name>A0ABY2ZFP3_9GAMM</name>
<dbReference type="Pfam" id="PF07022">
    <property type="entry name" value="Phage_CI_repr"/>
    <property type="match status" value="1"/>
</dbReference>
<evidence type="ECO:0000313" key="3">
    <source>
        <dbReference type="Proteomes" id="UP000316142"/>
    </source>
</evidence>
<gene>
    <name evidence="2" type="ORF">FJW00_04590</name>
</gene>
<proteinExistence type="predicted"/>
<dbReference type="Gene3D" id="1.10.260.40">
    <property type="entry name" value="lambda repressor-like DNA-binding domains"/>
    <property type="match status" value="1"/>
</dbReference>
<sequence length="49" mass="5155">MYSYGINTQKDLAVALDIPLNNISGSTQKDSVPGNATIKCAIDTGADLR</sequence>
<evidence type="ECO:0000313" key="2">
    <source>
        <dbReference type="EMBL" id="TPV30726.1"/>
    </source>
</evidence>
<feature type="domain" description="Bacteriophage CI repressor N-terminal" evidence="1">
    <location>
        <begin position="3"/>
        <end position="48"/>
    </location>
</feature>
<dbReference type="RefSeq" id="WP_140923161.1">
    <property type="nucleotide sequence ID" value="NZ_CP122311.1"/>
</dbReference>
<comment type="caution">
    <text evidence="2">The sequence shown here is derived from an EMBL/GenBank/DDBJ whole genome shotgun (WGS) entry which is preliminary data.</text>
</comment>
<dbReference type="Proteomes" id="UP000316142">
    <property type="component" value="Unassembled WGS sequence"/>
</dbReference>
<accession>A0ABY2ZFP3</accession>
<protein>
    <submittedName>
        <fullName evidence="2">Bacteriophage CI repressor</fullName>
    </submittedName>
</protein>
<organism evidence="2 3">
    <name type="scientific">Pantoea anthophila</name>
    <dbReference type="NCBI Taxonomy" id="470931"/>
    <lineage>
        <taxon>Bacteria</taxon>
        <taxon>Pseudomonadati</taxon>
        <taxon>Pseudomonadota</taxon>
        <taxon>Gammaproteobacteria</taxon>
        <taxon>Enterobacterales</taxon>
        <taxon>Erwiniaceae</taxon>
        <taxon>Pantoea</taxon>
    </lineage>
</organism>